<comment type="caution">
    <text evidence="1">The sequence shown here is derived from an EMBL/GenBank/DDBJ whole genome shotgun (WGS) entry which is preliminary data.</text>
</comment>
<keyword evidence="2" id="KW-1185">Reference proteome</keyword>
<name>A0AAV9TQ96_9PEZI</name>
<dbReference type="AlphaFoldDB" id="A0AAV9TQ96"/>
<dbReference type="EMBL" id="JASAOK010000012">
    <property type="protein sequence ID" value="KAK6224894.1"/>
    <property type="molecule type" value="Genomic_DNA"/>
</dbReference>
<organism evidence="1 2">
    <name type="scientific">Colletotrichum tabaci</name>
    <dbReference type="NCBI Taxonomy" id="1209068"/>
    <lineage>
        <taxon>Eukaryota</taxon>
        <taxon>Fungi</taxon>
        <taxon>Dikarya</taxon>
        <taxon>Ascomycota</taxon>
        <taxon>Pezizomycotina</taxon>
        <taxon>Sordariomycetes</taxon>
        <taxon>Hypocreomycetidae</taxon>
        <taxon>Glomerellales</taxon>
        <taxon>Glomerellaceae</taxon>
        <taxon>Colletotrichum</taxon>
        <taxon>Colletotrichum destructivum species complex</taxon>
    </lineage>
</organism>
<accession>A0AAV9TQ96</accession>
<sequence>MALKLPLIISAEVPKIRELSPRIIPLNEDITTVSQNERGDAVWG</sequence>
<proteinExistence type="predicted"/>
<evidence type="ECO:0000313" key="1">
    <source>
        <dbReference type="EMBL" id="KAK6224894.1"/>
    </source>
</evidence>
<dbReference type="Proteomes" id="UP001327957">
    <property type="component" value="Unassembled WGS sequence"/>
</dbReference>
<evidence type="ECO:0000313" key="2">
    <source>
        <dbReference type="Proteomes" id="UP001327957"/>
    </source>
</evidence>
<protein>
    <submittedName>
        <fullName evidence="1">Alpha-galactosidase</fullName>
    </submittedName>
</protein>
<gene>
    <name evidence="1" type="ORF">QIS74_03221</name>
</gene>
<reference evidence="1 2" key="1">
    <citation type="submission" date="2023-04" db="EMBL/GenBank/DDBJ databases">
        <title>Colletotrichum tabacum stain YC1 causing leaf anthracnose on Nicotiana tabacum(L.) cv.</title>
        <authorList>
            <person name="Ji Z."/>
            <person name="Wang M."/>
            <person name="Zhang J."/>
            <person name="Wang N."/>
            <person name="Zhou Z."/>
        </authorList>
    </citation>
    <scope>NUCLEOTIDE SEQUENCE [LARGE SCALE GENOMIC DNA]</scope>
    <source>
        <strain evidence="1 2">YC1</strain>
    </source>
</reference>